<keyword evidence="2" id="KW-0049">Antioxidant</keyword>
<dbReference type="PANTHER" id="PTHR10430">
    <property type="entry name" value="PEROXIREDOXIN"/>
    <property type="match status" value="1"/>
</dbReference>
<dbReference type="EMBL" id="HBIV01048499">
    <property type="protein sequence ID" value="CAE0681905.1"/>
    <property type="molecule type" value="Transcribed_RNA"/>
</dbReference>
<dbReference type="GO" id="GO:0005737">
    <property type="term" value="C:cytoplasm"/>
    <property type="evidence" value="ECO:0007669"/>
    <property type="project" value="TreeGrafter"/>
</dbReference>
<evidence type="ECO:0000256" key="3">
    <source>
        <dbReference type="ARBA" id="ARBA00023002"/>
    </source>
</evidence>
<evidence type="ECO:0000256" key="1">
    <source>
        <dbReference type="ARBA" id="ARBA00022559"/>
    </source>
</evidence>
<proteinExistence type="predicted"/>
<sequence>MPRSSPNGFRVRPSSAAGTTGVGVGVLLVSGVLLAIGSPEQNKGVALHTRPAAAFSPRIMGARGITHSPRLNPQQRRRFWGSRATVEDEGEEQIEGINERRIKEQLDNIQGWEPAVVEPPSGKRWSSVAEEIAYWTGVKEGLGEVDDEGISDEDRIRFLQRESVYEKVVDPRILEIQMQSLETHFNLLETNEAYRAEYKERTKVAETDDGKEVVDTVLVTVGGQERMVPKEYLRESIETMQRMQNELEASEDPEALLQQWKEEVGAVEDNDDAASVMARLDIGRSLFAIALDPELEDGASELMPYGYVEGWENDDLDDIVFKAVEAHAVETVKELNKDDRSEYMEDVSNVWRADFYNELQADKDALDEPEFHFEPVDPITDYVNRSKEGIVAPDPIRIMAEANNGMVATHLVKINQDLLEDAEMVKDMEWHRVVEGNEPLAVGQLLPRNIPFYHYNETTGSADKISSLRTFGETTWAIFGLHGAFMPKDEEHLEEITAWTDYYHDNKIEVAIVTSNDAFTLNAWKLARNIDPRIHLISDGDAAFADALHLIQPTLYGDRNRRYSLLLHNQTLLHLAHESPEIIEKTLPGATMQKYKQYVQRTMNMTAQMMMNHYEAAFIQEKREYDHTALSAWRTDEISKDRAELKAAARRGSLSGNIRMQKKPPKEAPIWEDPDEDNSDTKIPHFKDKPKPKVIFKTTFHSERMPDYDPHQDVRGKIKDPFNPLSQFPQPPPRTPTKEREKFNATAARQRKIARAQERRDLENLGFNLDQVRAIQAKKDAAEKKKRDELEQWDVTEAPVDPNKDWIPDQDKDEWDP</sequence>
<name>A0A7S3ZG42_9EUKA</name>
<feature type="region of interest" description="Disordered" evidence="4">
    <location>
        <begin position="721"/>
        <end position="752"/>
    </location>
</feature>
<evidence type="ECO:0000256" key="2">
    <source>
        <dbReference type="ARBA" id="ARBA00022862"/>
    </source>
</evidence>
<feature type="compositionally biased region" description="Basic and acidic residues" evidence="4">
    <location>
        <begin position="779"/>
        <end position="790"/>
    </location>
</feature>
<dbReference type="GO" id="GO:0008379">
    <property type="term" value="F:thioredoxin peroxidase activity"/>
    <property type="evidence" value="ECO:0007669"/>
    <property type="project" value="InterPro"/>
</dbReference>
<dbReference type="SUPFAM" id="SSF52833">
    <property type="entry name" value="Thioredoxin-like"/>
    <property type="match status" value="1"/>
</dbReference>
<feature type="region of interest" description="Disordered" evidence="4">
    <location>
        <begin position="779"/>
        <end position="817"/>
    </location>
</feature>
<dbReference type="PANTHER" id="PTHR10430:SF16">
    <property type="entry name" value="PEROXIREDOXIN-5, MITOCHONDRIAL"/>
    <property type="match status" value="1"/>
</dbReference>
<feature type="region of interest" description="Disordered" evidence="4">
    <location>
        <begin position="658"/>
        <end position="689"/>
    </location>
</feature>
<dbReference type="AlphaFoldDB" id="A0A7S3ZG42"/>
<evidence type="ECO:0000256" key="4">
    <source>
        <dbReference type="SAM" id="MobiDB-lite"/>
    </source>
</evidence>
<dbReference type="InterPro" id="IPR037944">
    <property type="entry name" value="PRX5-like"/>
</dbReference>
<dbReference type="GO" id="GO:0042744">
    <property type="term" value="P:hydrogen peroxide catabolic process"/>
    <property type="evidence" value="ECO:0007669"/>
    <property type="project" value="TreeGrafter"/>
</dbReference>
<organism evidence="5">
    <name type="scientific">Lotharella globosa</name>
    <dbReference type="NCBI Taxonomy" id="91324"/>
    <lineage>
        <taxon>Eukaryota</taxon>
        <taxon>Sar</taxon>
        <taxon>Rhizaria</taxon>
        <taxon>Cercozoa</taxon>
        <taxon>Chlorarachniophyceae</taxon>
        <taxon>Lotharella</taxon>
    </lineage>
</organism>
<dbReference type="InterPro" id="IPR036249">
    <property type="entry name" value="Thioredoxin-like_sf"/>
</dbReference>
<accession>A0A7S3ZG42</accession>
<keyword evidence="3" id="KW-0560">Oxidoreductase</keyword>
<feature type="compositionally biased region" description="Basic and acidic residues" evidence="4">
    <location>
        <begin position="679"/>
        <end position="689"/>
    </location>
</feature>
<reference evidence="5" key="1">
    <citation type="submission" date="2021-01" db="EMBL/GenBank/DDBJ databases">
        <authorList>
            <person name="Corre E."/>
            <person name="Pelletier E."/>
            <person name="Niang G."/>
            <person name="Scheremetjew M."/>
            <person name="Finn R."/>
            <person name="Kale V."/>
            <person name="Holt S."/>
            <person name="Cochrane G."/>
            <person name="Meng A."/>
            <person name="Brown T."/>
            <person name="Cohen L."/>
        </authorList>
    </citation>
    <scope>NUCLEOTIDE SEQUENCE</scope>
    <source>
        <strain evidence="5">CCCM811</strain>
    </source>
</reference>
<dbReference type="GO" id="GO:0045454">
    <property type="term" value="P:cell redox homeostasis"/>
    <property type="evidence" value="ECO:0007669"/>
    <property type="project" value="TreeGrafter"/>
</dbReference>
<keyword evidence="1" id="KW-0575">Peroxidase</keyword>
<dbReference type="GO" id="GO:0034599">
    <property type="term" value="P:cellular response to oxidative stress"/>
    <property type="evidence" value="ECO:0007669"/>
    <property type="project" value="InterPro"/>
</dbReference>
<dbReference type="Gene3D" id="3.40.30.10">
    <property type="entry name" value="Glutaredoxin"/>
    <property type="match status" value="1"/>
</dbReference>
<protein>
    <recommendedName>
        <fullName evidence="6">Thioredoxin domain-containing protein</fullName>
    </recommendedName>
</protein>
<evidence type="ECO:0008006" key="6">
    <source>
        <dbReference type="Google" id="ProtNLM"/>
    </source>
</evidence>
<gene>
    <name evidence="5" type="ORF">LGLO00237_LOCUS33693</name>
</gene>
<evidence type="ECO:0000313" key="5">
    <source>
        <dbReference type="EMBL" id="CAE0681905.1"/>
    </source>
</evidence>